<proteinExistence type="predicted"/>
<dbReference type="Proteomes" id="UP000887565">
    <property type="component" value="Unplaced"/>
</dbReference>
<dbReference type="Pfam" id="PF02759">
    <property type="entry name" value="RUN"/>
    <property type="match status" value="1"/>
</dbReference>
<reference evidence="10" key="1">
    <citation type="submission" date="2022-11" db="UniProtKB">
        <authorList>
            <consortium name="WormBaseParasite"/>
        </authorList>
    </citation>
    <scope>IDENTIFICATION</scope>
</reference>
<evidence type="ECO:0000256" key="2">
    <source>
        <dbReference type="ARBA" id="ARBA00022771"/>
    </source>
</evidence>
<dbReference type="CDD" id="cd15721">
    <property type="entry name" value="FYVE_RUFY1_like"/>
    <property type="match status" value="1"/>
</dbReference>
<keyword evidence="9" id="KW-1185">Reference proteome</keyword>
<evidence type="ECO:0000256" key="1">
    <source>
        <dbReference type="ARBA" id="ARBA00022723"/>
    </source>
</evidence>
<dbReference type="InterPro" id="IPR037213">
    <property type="entry name" value="Run_dom_sf"/>
</dbReference>
<dbReference type="OMA" id="TISHGMS"/>
<evidence type="ECO:0000256" key="6">
    <source>
        <dbReference type="SAM" id="Coils"/>
    </source>
</evidence>
<dbReference type="AlphaFoldDB" id="A0A915IRP7"/>
<evidence type="ECO:0000259" key="8">
    <source>
        <dbReference type="PROSITE" id="PS50826"/>
    </source>
</evidence>
<dbReference type="InterPro" id="IPR017455">
    <property type="entry name" value="Znf_FYVE-rel"/>
</dbReference>
<keyword evidence="4 6" id="KW-0175">Coiled coil</keyword>
<dbReference type="SMART" id="SM00064">
    <property type="entry name" value="FYVE"/>
    <property type="match status" value="1"/>
</dbReference>
<dbReference type="PROSITE" id="PS50178">
    <property type="entry name" value="ZF_FYVE"/>
    <property type="match status" value="1"/>
</dbReference>
<dbReference type="PANTHER" id="PTHR45956:SF6">
    <property type="entry name" value="RUN DOMAIN-CONTAINING PROTEIN"/>
    <property type="match status" value="1"/>
</dbReference>
<accession>A0A915IRP7</accession>
<feature type="coiled-coil region" evidence="6">
    <location>
        <begin position="110"/>
        <end position="137"/>
    </location>
</feature>
<evidence type="ECO:0000256" key="3">
    <source>
        <dbReference type="ARBA" id="ARBA00022833"/>
    </source>
</evidence>
<keyword evidence="2 5" id="KW-0863">Zinc-finger</keyword>
<dbReference type="SUPFAM" id="SSF57903">
    <property type="entry name" value="FYVE/PHD zinc finger"/>
    <property type="match status" value="1"/>
</dbReference>
<feature type="coiled-coil region" evidence="6">
    <location>
        <begin position="317"/>
        <end position="351"/>
    </location>
</feature>
<protein>
    <submittedName>
        <fullName evidence="10">FYVE-type domain-containing protein</fullName>
    </submittedName>
</protein>
<dbReference type="InterPro" id="IPR000306">
    <property type="entry name" value="Znf_FYVE"/>
</dbReference>
<evidence type="ECO:0000313" key="10">
    <source>
        <dbReference type="WBParaSite" id="nRc.2.0.1.t16540-RA"/>
    </source>
</evidence>
<keyword evidence="1" id="KW-0479">Metal-binding</keyword>
<dbReference type="Pfam" id="PF01363">
    <property type="entry name" value="FYVE"/>
    <property type="match status" value="1"/>
</dbReference>
<dbReference type="PROSITE" id="PS50826">
    <property type="entry name" value="RUN"/>
    <property type="match status" value="1"/>
</dbReference>
<organism evidence="9 10">
    <name type="scientific">Romanomermis culicivorax</name>
    <name type="common">Nematode worm</name>
    <dbReference type="NCBI Taxonomy" id="13658"/>
    <lineage>
        <taxon>Eukaryota</taxon>
        <taxon>Metazoa</taxon>
        <taxon>Ecdysozoa</taxon>
        <taxon>Nematoda</taxon>
        <taxon>Enoplea</taxon>
        <taxon>Dorylaimia</taxon>
        <taxon>Mermithida</taxon>
        <taxon>Mermithoidea</taxon>
        <taxon>Mermithidae</taxon>
        <taxon>Romanomermis</taxon>
    </lineage>
</organism>
<dbReference type="InterPro" id="IPR013083">
    <property type="entry name" value="Znf_RING/FYVE/PHD"/>
</dbReference>
<dbReference type="GO" id="GO:0005737">
    <property type="term" value="C:cytoplasm"/>
    <property type="evidence" value="ECO:0007669"/>
    <property type="project" value="TreeGrafter"/>
</dbReference>
<keyword evidence="3" id="KW-0862">Zinc</keyword>
<dbReference type="InterPro" id="IPR047335">
    <property type="entry name" value="RUFY1-3"/>
</dbReference>
<dbReference type="InterPro" id="IPR011011">
    <property type="entry name" value="Znf_FYVE_PHD"/>
</dbReference>
<dbReference type="InterPro" id="IPR004012">
    <property type="entry name" value="Run_dom"/>
</dbReference>
<dbReference type="Gene3D" id="1.20.58.900">
    <property type="match status" value="1"/>
</dbReference>
<name>A0A915IRP7_ROMCU</name>
<evidence type="ECO:0000256" key="5">
    <source>
        <dbReference type="PROSITE-ProRule" id="PRU00091"/>
    </source>
</evidence>
<sequence length="453" mass="52304">MQKKLSDYFNILIEAKQILKEYYDDWALLRHETDAVIFAGSLIGLRVLDCNLYLKEDDLNYPHLDVDLNLYIKLPSIPVEEVLEHDVDASTSNLEANENNPDIKTVLDQKHYLEERNRALMSNIENLQQRLSMLEEMQKHRTSTTSGEEVVKDLPIEEARNIGMSSLNKVEEIETAMALLEKSVHEKQDTIVSLRQQMDDIKKINLDLYQKLRIAEETGKSREKATSKLQLELDASRNHSRNKISHLEISLTDTERRLKKSEDFVATLQFELNQKTDFSSKLQNELLEAKDMNNFLTDSLKAERMVREDLDAQLENSKNTEQDYSKVKMEREALQRKIMEYERTLEELGVTLSKSKLEVDCLKEDMAPLVDAQWESDKETTSCKACQQKFSLSRRKHHCRNCGGIFCNACSENTMPLPSSAKPVRVCDQCYAVLLQRFSTKNLPSQSEDAPED</sequence>
<feature type="domain" description="RUN" evidence="8">
    <location>
        <begin position="1"/>
        <end position="57"/>
    </location>
</feature>
<dbReference type="GO" id="GO:0008270">
    <property type="term" value="F:zinc ion binding"/>
    <property type="evidence" value="ECO:0007669"/>
    <property type="project" value="UniProtKB-KW"/>
</dbReference>
<evidence type="ECO:0000313" key="9">
    <source>
        <dbReference type="Proteomes" id="UP000887565"/>
    </source>
</evidence>
<dbReference type="Gene3D" id="3.30.40.10">
    <property type="entry name" value="Zinc/RING finger domain, C3HC4 (zinc finger)"/>
    <property type="match status" value="1"/>
</dbReference>
<dbReference type="SUPFAM" id="SSF140741">
    <property type="entry name" value="RUN domain-like"/>
    <property type="match status" value="1"/>
</dbReference>
<feature type="coiled-coil region" evidence="6">
    <location>
        <begin position="170"/>
        <end position="197"/>
    </location>
</feature>
<dbReference type="PANTHER" id="PTHR45956">
    <property type="entry name" value="RUN AND FYVE DOMAIN-CONTAINING PROTEIN 2-LIKE PROTEIN"/>
    <property type="match status" value="1"/>
</dbReference>
<evidence type="ECO:0000256" key="4">
    <source>
        <dbReference type="ARBA" id="ARBA00023054"/>
    </source>
</evidence>
<dbReference type="WBParaSite" id="nRc.2.0.1.t16540-RA">
    <property type="protein sequence ID" value="nRc.2.0.1.t16540-RA"/>
    <property type="gene ID" value="nRc.2.0.1.g16540"/>
</dbReference>
<dbReference type="SMART" id="SM00593">
    <property type="entry name" value="RUN"/>
    <property type="match status" value="1"/>
</dbReference>
<feature type="domain" description="FYVE-type" evidence="7">
    <location>
        <begin position="377"/>
        <end position="435"/>
    </location>
</feature>
<evidence type="ECO:0000259" key="7">
    <source>
        <dbReference type="PROSITE" id="PS50178"/>
    </source>
</evidence>